<dbReference type="RefSeq" id="WP_159115606.1">
    <property type="nucleotide sequence ID" value="NZ_CAKJVE010000004.1"/>
</dbReference>
<reference evidence="3 4" key="1">
    <citation type="submission" date="2018-06" db="EMBL/GenBank/DDBJ databases">
        <authorList>
            <consortium name="IHU Genomes"/>
        </authorList>
    </citation>
    <scope>NUCLEOTIDE SEQUENCE [LARGE SCALE GENOMIC DNA]</scope>
    <source>
        <strain evidence="3 4">NEC25</strain>
    </source>
</reference>
<dbReference type="InterPro" id="IPR029032">
    <property type="entry name" value="AhpD-like"/>
</dbReference>
<dbReference type="Gene3D" id="1.20.1290.10">
    <property type="entry name" value="AhpD-like"/>
    <property type="match status" value="1"/>
</dbReference>
<dbReference type="AlphaFoldDB" id="A0A653AMR1"/>
<dbReference type="GO" id="GO:0047575">
    <property type="term" value="F:4-carboxymuconolactone decarboxylase activity"/>
    <property type="evidence" value="ECO:0007669"/>
    <property type="project" value="UniProtKB-EC"/>
</dbReference>
<dbReference type="Pfam" id="PF02627">
    <property type="entry name" value="CMD"/>
    <property type="match status" value="2"/>
</dbReference>
<evidence type="ECO:0000313" key="2">
    <source>
        <dbReference type="EMBL" id="CAG9711092.1"/>
    </source>
</evidence>
<gene>
    <name evidence="2" type="ORF">CNEO_45068</name>
    <name evidence="3" type="ORF">CNEONATNEC25_00693</name>
</gene>
<evidence type="ECO:0000313" key="3">
    <source>
        <dbReference type="EMBL" id="VCT83098.1"/>
    </source>
</evidence>
<dbReference type="Proteomes" id="UP000431451">
    <property type="component" value="Unassembled WGS sequence"/>
</dbReference>
<dbReference type="PANTHER" id="PTHR33570:SF2">
    <property type="entry name" value="CARBOXYMUCONOLACTONE DECARBOXYLASE-LIKE DOMAIN-CONTAINING PROTEIN"/>
    <property type="match status" value="1"/>
</dbReference>
<evidence type="ECO:0000313" key="4">
    <source>
        <dbReference type="Proteomes" id="UP000431451"/>
    </source>
</evidence>
<reference evidence="2" key="2">
    <citation type="submission" date="2021-10" db="EMBL/GenBank/DDBJ databases">
        <authorList>
            <person name="Mesa V."/>
        </authorList>
    </citation>
    <scope>NUCLEOTIDE SEQUENCE</scope>
    <source>
        <strain evidence="2">CC3_PB</strain>
    </source>
</reference>
<dbReference type="EC" id="4.1.1.44" evidence="2"/>
<evidence type="ECO:0000259" key="1">
    <source>
        <dbReference type="Pfam" id="PF02627"/>
    </source>
</evidence>
<protein>
    <submittedName>
        <fullName evidence="2">4-carboxymuconolactone decarboxylase</fullName>
        <ecNumber evidence="2">4.1.1.44</ecNumber>
    </submittedName>
</protein>
<proteinExistence type="predicted"/>
<dbReference type="InterPro" id="IPR052512">
    <property type="entry name" value="4CMD/NDH-1_regulator"/>
</dbReference>
<dbReference type="SUPFAM" id="SSF69118">
    <property type="entry name" value="AhpD-like"/>
    <property type="match status" value="1"/>
</dbReference>
<feature type="domain" description="Carboxymuconolactone decarboxylase-like" evidence="1">
    <location>
        <begin position="25"/>
        <end position="100"/>
    </location>
</feature>
<dbReference type="GO" id="GO:0051920">
    <property type="term" value="F:peroxiredoxin activity"/>
    <property type="evidence" value="ECO:0007669"/>
    <property type="project" value="InterPro"/>
</dbReference>
<feature type="domain" description="Carboxymuconolactone decarboxylase-like" evidence="1">
    <location>
        <begin position="162"/>
        <end position="244"/>
    </location>
</feature>
<dbReference type="InterPro" id="IPR003779">
    <property type="entry name" value="CMD-like"/>
</dbReference>
<organism evidence="3 4">
    <name type="scientific">Clostridium neonatale</name>
    <dbReference type="NCBI Taxonomy" id="137838"/>
    <lineage>
        <taxon>Bacteria</taxon>
        <taxon>Bacillati</taxon>
        <taxon>Bacillota</taxon>
        <taxon>Clostridia</taxon>
        <taxon>Eubacteriales</taxon>
        <taxon>Clostridiaceae</taxon>
        <taxon>Clostridium</taxon>
    </lineage>
</organism>
<dbReference type="EMBL" id="CAKJVE010000004">
    <property type="protein sequence ID" value="CAG9711092.1"/>
    <property type="molecule type" value="Genomic_DNA"/>
</dbReference>
<dbReference type="Proteomes" id="UP000789738">
    <property type="component" value="Unassembled WGS sequence"/>
</dbReference>
<sequence>MNEAAKKRMEELFKGAECTLAVSDPEWIEITANFSQNEVVNTGSLTEKERMLCILSVLLGCQGMGEYRNMLHAALNAGIDPVAIREVVYQATAYLGIGRIYDYVVVTSEIMEQHGIKLPLKEQSTTNAESRFDAGLAKQVELFGIGMAERQTNGPVLRKNVNRWLADNCFGDYYTRTGLDNQEREMITFCCILAQGGCENQLHGHTMGNIGTGNGKEKLYQVVEQCMPYIGYPRTLNAMNIIDEVTAKAE</sequence>
<keyword evidence="2" id="KW-0456">Lyase</keyword>
<dbReference type="EMBL" id="UWJD01000001">
    <property type="protein sequence ID" value="VCT83098.1"/>
    <property type="molecule type" value="Genomic_DNA"/>
</dbReference>
<name>A0A653AMR1_9CLOT</name>
<dbReference type="PANTHER" id="PTHR33570">
    <property type="entry name" value="4-CARBOXYMUCONOLACTONE DECARBOXYLASE FAMILY PROTEIN"/>
    <property type="match status" value="1"/>
</dbReference>
<accession>A0A653AMR1</accession>